<name>A0A2G9C996_9BURK</name>
<evidence type="ECO:0000313" key="3">
    <source>
        <dbReference type="Proteomes" id="UP000231501"/>
    </source>
</evidence>
<evidence type="ECO:0000256" key="1">
    <source>
        <dbReference type="SAM" id="Phobius"/>
    </source>
</evidence>
<dbReference type="Proteomes" id="UP000231501">
    <property type="component" value="Unassembled WGS sequence"/>
</dbReference>
<accession>A0A2G9C996</accession>
<gene>
    <name evidence="2" type="ORF">CS062_16270</name>
</gene>
<keyword evidence="1" id="KW-1133">Transmembrane helix</keyword>
<dbReference type="EMBL" id="PEOG01000045">
    <property type="protein sequence ID" value="PIM52109.1"/>
    <property type="molecule type" value="Genomic_DNA"/>
</dbReference>
<feature type="transmembrane region" description="Helical" evidence="1">
    <location>
        <begin position="7"/>
        <end position="28"/>
    </location>
</feature>
<protein>
    <submittedName>
        <fullName evidence="2">Uncharacterized protein</fullName>
    </submittedName>
</protein>
<dbReference type="RefSeq" id="WP_099862662.1">
    <property type="nucleotide sequence ID" value="NZ_PEOG01000045.1"/>
</dbReference>
<keyword evidence="1" id="KW-0812">Transmembrane</keyword>
<comment type="caution">
    <text evidence="2">The sequence shown here is derived from an EMBL/GenBank/DDBJ whole genome shotgun (WGS) entry which is preliminary data.</text>
</comment>
<organism evidence="2 3">
    <name type="scientific">Roseateles chitinivorans</name>
    <dbReference type="NCBI Taxonomy" id="2917965"/>
    <lineage>
        <taxon>Bacteria</taxon>
        <taxon>Pseudomonadati</taxon>
        <taxon>Pseudomonadota</taxon>
        <taxon>Betaproteobacteria</taxon>
        <taxon>Burkholderiales</taxon>
        <taxon>Sphaerotilaceae</taxon>
        <taxon>Roseateles</taxon>
    </lineage>
</organism>
<proteinExistence type="predicted"/>
<evidence type="ECO:0000313" key="2">
    <source>
        <dbReference type="EMBL" id="PIM52109.1"/>
    </source>
</evidence>
<sequence>MKVIWRLVGMAHAVIAGSVIALGIVHWRGGGSDVFGHAVFAAVMLLASYCFLALSGGRAGAEERT</sequence>
<feature type="transmembrane region" description="Helical" evidence="1">
    <location>
        <begin position="34"/>
        <end position="54"/>
    </location>
</feature>
<keyword evidence="3" id="KW-1185">Reference proteome</keyword>
<dbReference type="AlphaFoldDB" id="A0A2G9C996"/>
<keyword evidence="1" id="KW-0472">Membrane</keyword>
<reference evidence="2 3" key="1">
    <citation type="submission" date="2017-11" db="EMBL/GenBank/DDBJ databases">
        <title>Draft genome sequence of Mitsuaria sp. HWN-4.</title>
        <authorList>
            <person name="Gundlapally S.R."/>
        </authorList>
    </citation>
    <scope>NUCLEOTIDE SEQUENCE [LARGE SCALE GENOMIC DNA]</scope>
    <source>
        <strain evidence="2 3">HWN-4</strain>
    </source>
</reference>